<dbReference type="HOGENOM" id="CLU_624322_0_0_1"/>
<comment type="caution">
    <text evidence="1">The sequence shown here is derived from an EMBL/GenBank/DDBJ whole genome shotgun (WGS) entry which is preliminary data.</text>
</comment>
<name>G4TDG0_SERID</name>
<dbReference type="Proteomes" id="UP000007148">
    <property type="component" value="Unassembled WGS sequence"/>
</dbReference>
<keyword evidence="2" id="KW-1185">Reference proteome</keyword>
<dbReference type="InParanoid" id="G4TDG0"/>
<accession>G4TDG0</accession>
<dbReference type="OrthoDB" id="3251745at2759"/>
<dbReference type="EMBL" id="CAFZ01000053">
    <property type="protein sequence ID" value="CCA69359.1"/>
    <property type="molecule type" value="Genomic_DNA"/>
</dbReference>
<proteinExistence type="predicted"/>
<evidence type="ECO:0000313" key="2">
    <source>
        <dbReference type="Proteomes" id="UP000007148"/>
    </source>
</evidence>
<protein>
    <submittedName>
        <fullName evidence="1">Uncharacterized protein</fullName>
    </submittedName>
</protein>
<dbReference type="AlphaFoldDB" id="G4TDG0"/>
<reference evidence="1 2" key="1">
    <citation type="journal article" date="2011" name="PLoS Pathog.">
        <title>Endophytic Life Strategies Decoded by Genome and Transcriptome Analyses of the Mutualistic Root Symbiont Piriformospora indica.</title>
        <authorList>
            <person name="Zuccaro A."/>
            <person name="Lahrmann U."/>
            <person name="Guldener U."/>
            <person name="Langen G."/>
            <person name="Pfiffi S."/>
            <person name="Biedenkopf D."/>
            <person name="Wong P."/>
            <person name="Samans B."/>
            <person name="Grimm C."/>
            <person name="Basiewicz M."/>
            <person name="Murat C."/>
            <person name="Martin F."/>
            <person name="Kogel K.H."/>
        </authorList>
    </citation>
    <scope>NUCLEOTIDE SEQUENCE [LARGE SCALE GENOMIC DNA]</scope>
    <source>
        <strain evidence="1 2">DSM 11827</strain>
    </source>
</reference>
<sequence>MAFPDSTISETTLPTTLLTVMDALDINTDGDVDISTTRGPMTAFLDEDIIHYILHHLWNLHSTAWDSEFRPECFRRFFAQYSLINSHWTLPSQRYVYRSALLLWDDQARSFEAGLNGKTRGLQLRSFVRVMDVSISNSKLGVPLLKLDKLLGLTPYLVELRLRIGSEVNTLFVRKNQTQRLRDAFSRLKPTLRALQICIAGEHEKSHVLKEIPTLISIPSLDFISIAIDSGFDIDMPTDLFPEDDWSIHMDQWTTISWPMETCAPTLSMKRVLFAPPAGTTDTPLVAPEVLRLNGEYAYGDINGSPPFIDILKPHLKEILCQPVFMRNDWATFCANLVTLCPNLERLIILHVVSGLWLKKRKQGALARMRILEREDWEIKDADWPQDEKGEVPPEWEFLEELAAQADPKDVIREKILSNGSHIVTFRDEPTKSWKEKNMQEKTHRRPDVLDVRWLAPALAGVEEDREPQEFYDQYEYSWLDPLPRYNQYLIAIRKSQIIIETPV</sequence>
<evidence type="ECO:0000313" key="1">
    <source>
        <dbReference type="EMBL" id="CCA69359.1"/>
    </source>
</evidence>
<organism evidence="1 2">
    <name type="scientific">Serendipita indica (strain DSM 11827)</name>
    <name type="common">Root endophyte fungus</name>
    <name type="synonym">Piriformospora indica</name>
    <dbReference type="NCBI Taxonomy" id="1109443"/>
    <lineage>
        <taxon>Eukaryota</taxon>
        <taxon>Fungi</taxon>
        <taxon>Dikarya</taxon>
        <taxon>Basidiomycota</taxon>
        <taxon>Agaricomycotina</taxon>
        <taxon>Agaricomycetes</taxon>
        <taxon>Sebacinales</taxon>
        <taxon>Serendipitaceae</taxon>
        <taxon>Serendipita</taxon>
    </lineage>
</organism>
<gene>
    <name evidence="1" type="ORF">PIIN_03258</name>
</gene>